<reference evidence="4 5" key="1">
    <citation type="journal article" date="2017" name="Mol. Plant">
        <title>The Genome of Medicinal Plant Macleaya cordata Provides New Insights into Benzylisoquinoline Alkaloids Metabolism.</title>
        <authorList>
            <person name="Liu X."/>
            <person name="Liu Y."/>
            <person name="Huang P."/>
            <person name="Ma Y."/>
            <person name="Qing Z."/>
            <person name="Tang Q."/>
            <person name="Cao H."/>
            <person name="Cheng P."/>
            <person name="Zheng Y."/>
            <person name="Yuan Z."/>
            <person name="Zhou Y."/>
            <person name="Liu J."/>
            <person name="Tang Z."/>
            <person name="Zhuo Y."/>
            <person name="Zhang Y."/>
            <person name="Yu L."/>
            <person name="Huang J."/>
            <person name="Yang P."/>
            <person name="Peng Q."/>
            <person name="Zhang J."/>
            <person name="Jiang W."/>
            <person name="Zhang Z."/>
            <person name="Lin K."/>
            <person name="Ro D.K."/>
            <person name="Chen X."/>
            <person name="Xiong X."/>
            <person name="Shang Y."/>
            <person name="Huang S."/>
            <person name="Zeng J."/>
        </authorList>
    </citation>
    <scope>NUCLEOTIDE SEQUENCE [LARGE SCALE GENOMIC DNA]</scope>
    <source>
        <strain evidence="5">cv. BLH2017</strain>
        <tissue evidence="4">Root</tissue>
    </source>
</reference>
<dbReference type="STRING" id="56857.A0A200R5W5"/>
<evidence type="ECO:0000256" key="1">
    <source>
        <dbReference type="SAM" id="Coils"/>
    </source>
</evidence>
<evidence type="ECO:0000259" key="3">
    <source>
        <dbReference type="PROSITE" id="PS51293"/>
    </source>
</evidence>
<dbReference type="InParanoid" id="A0A200R5W5"/>
<dbReference type="PANTHER" id="PTHR47340:SF1">
    <property type="entry name" value="DUPLICATED HOMEODOMAIN-LIKE SUPERFAMILY PROTEIN"/>
    <property type="match status" value="1"/>
</dbReference>
<dbReference type="InterPro" id="IPR009057">
    <property type="entry name" value="Homeodomain-like_sf"/>
</dbReference>
<dbReference type="PROSITE" id="PS51293">
    <property type="entry name" value="SANT"/>
    <property type="match status" value="2"/>
</dbReference>
<feature type="region of interest" description="Disordered" evidence="2">
    <location>
        <begin position="137"/>
        <end position="177"/>
    </location>
</feature>
<dbReference type="PANTHER" id="PTHR47340">
    <property type="entry name" value="DUPLICATED HOMEODOMAIN-LIKE SUPERFAMILY PROTEIN"/>
    <property type="match status" value="1"/>
</dbReference>
<name>A0A200R5W5_MACCD</name>
<feature type="region of interest" description="Disordered" evidence="2">
    <location>
        <begin position="1226"/>
        <end position="1250"/>
    </location>
</feature>
<proteinExistence type="predicted"/>
<sequence length="1700" mass="186569">MPSEPLPWDRKDFYKRKRHERSDAIIYRARWKESHHKSSGFARCRGHEFRRPLGHGKQGFYHQFSEEPGHGCMPSRSRERMVEENSSRPSACRDRKFCRGSRENWQGSSLAIGFGTVNSSGMPQDLIAKKRSLSDQLTYSSHHHSNNENFTSEKINSKGLHDKMGGSDGLATDQKHEKDLPWEPLKWTRSSSLSSRSSVFSRSSSSRSFGEDLDEKQAKLLLEKVDSVQSLSGDVAIDRTSAASFEETCALKKQRLGWGQGLAKYEKKRVEGSDDTISKNGVVLSSGNTVMCNSVTPILPDRNPSVTAVSGCASPVTPSSMSCSSSPAGIDISPEIEVANNRKDTSHCSPVHVFQYFQGVLGKVEHFELNPITDLSSLLIDLLQPEDASLGDSSFLRSTVTNKLLLLKSEILKTLEKTETELDIFENELKFLNSESVTSGPHPTSDSSSVDCTKSCEEAGSASKVLQKHAPVTLVSSVNTLVETPLVCTATVGGFCAEVKGGYVDSPGIATAKFVESHHLEKSISASIMVKSDEFYGDYQAATFTSTEGRHFMPSFLEKKLGGESGTLDVNHLNENESSTTAHVYRELGVPSDAEGVVNVSILASNRDSAREASEMFIKLLPTDQAQIDIWEASIISCRQNVSLVKEKLAIRKCFRRFKKRVLALKFKILRHLWKEDMRLLSVRKYRAKSQKRYDSCSKTSSNGYKKHGSSIRLRFTSSAGNLSLLPATEILGFNSKLLLDSEIKLYRSTLKMPALILDEMEKSISRFVTSNGLVEDPCAVEKERLMINPWMPKEKEVFMEMLTIFGKDFKRIASFLDHKTTADCIEFYYKNQKSECFDDVKKKLEVKKQGKSFLANTYLVPSGKKWKPDVNAASLDMLGAASVMAANADGSMKIRQTCAGRSSLGGYYDYRKPQVKNGVLKSSRSAEILCNGSPPADVFSGVCGALSLEAMSSFAISFVDPGKISQESKSRKANSATDRTSTVTHKVDDEETFSDECCGDLDYVDWTNEEKSIFVQAMRSYGKDFAKISKCVGSRSMEQCKIFFCKARKCLGLDPNHLVPDHDGTPASVTNIGRRDTKTAMVGEMESAILSTQSCFKKDMDLSLSGTNTNGTVLGYAEGMDGIEQLDCDYAGTEKERVGMKPDVIFQGEKNLVERVEEKSSATAGVLQCNGSVTADAALSCQMPVQLYVSACLNSDAGGATGLRTSETITPFGDFKVQAVAGDSAEGLKTESDRRDAESSASTNCHRSRSFSIQDSNAISSASHLAAEMSIHPGFSSSLNSQKQIFLKVIPSVEKPQFISWEKESCPSIPSNSVVEDSSFIHFEDPLRHATISSKLSFDEYESNHYLKSSGQDAIQNHLLGHNSSYRVGSSSQILTGYALQGLNKKETNADADSVSRENHFIDQHFSEINTKSESNQSFVQNLSHENCNGLNRHSVSELTFLPKSGEQSSSENRRANSRSSSDTAEHSNWTADVKLFGKVLSHISPVQNPIPTSHKTDDKLSIPKLSSKSFNLTLNGHGTNGTLVPSKLDASNYSGLEGFPMKSHGFWDGNRMQTGLTSIPDSAVQLTEFSADVGDISASCRVLDKQPVPSVVKEKERNLGSMSVFPSKDQGLTDYQVYRSSKGTNVKPFKIDVKQCDVFPELQKCNGFGTESGFQQGGIAVGGGCNDISDPIAAVKLHYSAAEQYGWQVGEESGDLKG</sequence>
<dbReference type="CDD" id="cd00167">
    <property type="entry name" value="SANT"/>
    <property type="match status" value="1"/>
</dbReference>
<dbReference type="Proteomes" id="UP000195402">
    <property type="component" value="Unassembled WGS sequence"/>
</dbReference>
<feature type="compositionally biased region" description="Basic and acidic residues" evidence="2">
    <location>
        <begin position="155"/>
        <end position="165"/>
    </location>
</feature>
<dbReference type="EMBL" id="MVGT01000437">
    <property type="protein sequence ID" value="OVA18114.1"/>
    <property type="molecule type" value="Genomic_DNA"/>
</dbReference>
<dbReference type="SMART" id="SM00717">
    <property type="entry name" value="SANT"/>
    <property type="match status" value="2"/>
</dbReference>
<accession>A0A200R5W5</accession>
<evidence type="ECO:0000313" key="4">
    <source>
        <dbReference type="EMBL" id="OVA18114.1"/>
    </source>
</evidence>
<comment type="caution">
    <text evidence="4">The sequence shown here is derived from an EMBL/GenBank/DDBJ whole genome shotgun (WGS) entry which is preliminary data.</text>
</comment>
<protein>
    <submittedName>
        <fullName evidence="4">SANT/Myb domain</fullName>
    </submittedName>
</protein>
<feature type="compositionally biased region" description="Polar residues" evidence="2">
    <location>
        <begin position="1240"/>
        <end position="1250"/>
    </location>
</feature>
<gene>
    <name evidence="4" type="ORF">BVC80_1835g527</name>
</gene>
<dbReference type="InterPro" id="IPR017884">
    <property type="entry name" value="SANT_dom"/>
</dbReference>
<dbReference type="Gene3D" id="1.20.58.1880">
    <property type="match status" value="1"/>
</dbReference>
<dbReference type="Pfam" id="PF00249">
    <property type="entry name" value="Myb_DNA-binding"/>
    <property type="match status" value="1"/>
</dbReference>
<dbReference type="OrthoDB" id="10258692at2759"/>
<dbReference type="InterPro" id="IPR001005">
    <property type="entry name" value="SANT/Myb"/>
</dbReference>
<dbReference type="FunCoup" id="A0A200R5W5">
    <property type="interactions" value="2149"/>
</dbReference>
<feature type="compositionally biased region" description="Basic and acidic residues" evidence="2">
    <location>
        <begin position="1227"/>
        <end position="1239"/>
    </location>
</feature>
<dbReference type="Gene3D" id="1.10.10.60">
    <property type="entry name" value="Homeodomain-like"/>
    <property type="match status" value="1"/>
</dbReference>
<feature type="domain" description="SANT" evidence="3">
    <location>
        <begin position="1006"/>
        <end position="1053"/>
    </location>
</feature>
<feature type="domain" description="SANT" evidence="3">
    <location>
        <begin position="786"/>
        <end position="837"/>
    </location>
</feature>
<feature type="coiled-coil region" evidence="1">
    <location>
        <begin position="408"/>
        <end position="435"/>
    </location>
</feature>
<organism evidence="4 5">
    <name type="scientific">Macleaya cordata</name>
    <name type="common">Five-seeded plume-poppy</name>
    <name type="synonym">Bocconia cordata</name>
    <dbReference type="NCBI Taxonomy" id="56857"/>
    <lineage>
        <taxon>Eukaryota</taxon>
        <taxon>Viridiplantae</taxon>
        <taxon>Streptophyta</taxon>
        <taxon>Embryophyta</taxon>
        <taxon>Tracheophyta</taxon>
        <taxon>Spermatophyta</taxon>
        <taxon>Magnoliopsida</taxon>
        <taxon>Ranunculales</taxon>
        <taxon>Papaveraceae</taxon>
        <taxon>Papaveroideae</taxon>
        <taxon>Macleaya</taxon>
    </lineage>
</organism>
<keyword evidence="1" id="KW-0175">Coiled coil</keyword>
<dbReference type="OMA" id="NTWEMNS"/>
<evidence type="ECO:0000256" key="2">
    <source>
        <dbReference type="SAM" id="MobiDB-lite"/>
    </source>
</evidence>
<evidence type="ECO:0000313" key="5">
    <source>
        <dbReference type="Proteomes" id="UP000195402"/>
    </source>
</evidence>
<feature type="region of interest" description="Disordered" evidence="2">
    <location>
        <begin position="1444"/>
        <end position="1468"/>
    </location>
</feature>
<dbReference type="SUPFAM" id="SSF46689">
    <property type="entry name" value="Homeodomain-like"/>
    <property type="match status" value="2"/>
</dbReference>
<keyword evidence="5" id="KW-1185">Reference proteome</keyword>